<keyword evidence="2" id="KW-1185">Reference proteome</keyword>
<evidence type="ECO:0000313" key="2">
    <source>
        <dbReference type="Proteomes" id="UP000734854"/>
    </source>
</evidence>
<gene>
    <name evidence="1" type="ORF">ZIOFF_052585</name>
</gene>
<dbReference type="GO" id="GO:0005543">
    <property type="term" value="F:phospholipid binding"/>
    <property type="evidence" value="ECO:0007669"/>
    <property type="project" value="InterPro"/>
</dbReference>
<dbReference type="AlphaFoldDB" id="A0A8J5FNT8"/>
<comment type="caution">
    <text evidence="1">The sequence shown here is derived from an EMBL/GenBank/DDBJ whole genome shotgun (WGS) entry which is preliminary data.</text>
</comment>
<dbReference type="GO" id="GO:0005096">
    <property type="term" value="F:GTPase activator activity"/>
    <property type="evidence" value="ECO:0007669"/>
    <property type="project" value="InterPro"/>
</dbReference>
<protein>
    <submittedName>
        <fullName evidence="1">Uncharacterized protein</fullName>
    </submittedName>
</protein>
<dbReference type="InterPro" id="IPR044518">
    <property type="entry name" value="ARF_GAP_AGD11/12/13"/>
</dbReference>
<name>A0A8J5FNT8_ZINOF</name>
<dbReference type="Proteomes" id="UP000734854">
    <property type="component" value="Unassembled WGS sequence"/>
</dbReference>
<reference evidence="1 2" key="1">
    <citation type="submission" date="2020-08" db="EMBL/GenBank/DDBJ databases">
        <title>Plant Genome Project.</title>
        <authorList>
            <person name="Zhang R.-G."/>
        </authorList>
    </citation>
    <scope>NUCLEOTIDE SEQUENCE [LARGE SCALE GENOMIC DNA]</scope>
    <source>
        <tissue evidence="1">Rhizome</tissue>
    </source>
</reference>
<accession>A0A8J5FNT8</accession>
<proteinExistence type="predicted"/>
<sequence length="100" mass="11355">MPPRNVHVRFLFHKQQIFDNNLISSDDPMGEAEVDLQPMITTAMTFGDPDLLANMQIGKWLRSNDNALTKDSIINIVSLKLQIAECGEIDLELEWISLTQ</sequence>
<organism evidence="1 2">
    <name type="scientific">Zingiber officinale</name>
    <name type="common">Ginger</name>
    <name type="synonym">Amomum zingiber</name>
    <dbReference type="NCBI Taxonomy" id="94328"/>
    <lineage>
        <taxon>Eukaryota</taxon>
        <taxon>Viridiplantae</taxon>
        <taxon>Streptophyta</taxon>
        <taxon>Embryophyta</taxon>
        <taxon>Tracheophyta</taxon>
        <taxon>Spermatophyta</taxon>
        <taxon>Magnoliopsida</taxon>
        <taxon>Liliopsida</taxon>
        <taxon>Zingiberales</taxon>
        <taxon>Zingiberaceae</taxon>
        <taxon>Zingiber</taxon>
    </lineage>
</organism>
<dbReference type="PANTHER" id="PTHR46220">
    <property type="entry name" value="ADP-RIBOSYLATION FACTOR GTPASE-ACTIVATING PROTEIN AGD12"/>
    <property type="match status" value="1"/>
</dbReference>
<evidence type="ECO:0000313" key="1">
    <source>
        <dbReference type="EMBL" id="KAG6491248.1"/>
    </source>
</evidence>
<dbReference type="EMBL" id="JACMSC010000014">
    <property type="protein sequence ID" value="KAG6491248.1"/>
    <property type="molecule type" value="Genomic_DNA"/>
</dbReference>
<dbReference type="PANTHER" id="PTHR46220:SF1">
    <property type="entry name" value="ADP-RIBOSYLATION FACTOR GTPASE-ACTIVATING PROTEIN AGD12"/>
    <property type="match status" value="1"/>
</dbReference>